<dbReference type="EMBL" id="SACR01000001">
    <property type="protein sequence ID" value="RVU49906.1"/>
    <property type="molecule type" value="Genomic_DNA"/>
</dbReference>
<comment type="caution">
    <text evidence="2">The sequence shown here is derived from an EMBL/GenBank/DDBJ whole genome shotgun (WGS) entry which is preliminary data.</text>
</comment>
<evidence type="ECO:0000256" key="1">
    <source>
        <dbReference type="SAM" id="SignalP"/>
    </source>
</evidence>
<dbReference type="PANTHER" id="PTHR43737:SF1">
    <property type="entry name" value="DUF1501 DOMAIN-CONTAINING PROTEIN"/>
    <property type="match status" value="1"/>
</dbReference>
<dbReference type="InterPro" id="IPR010869">
    <property type="entry name" value="DUF1501"/>
</dbReference>
<feature type="chain" id="PRO_5019494160" evidence="1">
    <location>
        <begin position="24"/>
        <end position="503"/>
    </location>
</feature>
<reference evidence="2 3" key="1">
    <citation type="submission" date="2019-01" db="EMBL/GenBank/DDBJ databases">
        <authorList>
            <person name="Chen W.-M."/>
        </authorList>
    </citation>
    <scope>NUCLEOTIDE SEQUENCE [LARGE SCALE GENOMIC DNA]</scope>
    <source>
        <strain evidence="2 3">KYPY4</strain>
    </source>
</reference>
<feature type="signal peptide" evidence="1">
    <location>
        <begin position="1"/>
        <end position="23"/>
    </location>
</feature>
<evidence type="ECO:0000313" key="2">
    <source>
        <dbReference type="EMBL" id="RVU49906.1"/>
    </source>
</evidence>
<name>A0A437RT23_9BURK</name>
<protein>
    <submittedName>
        <fullName evidence="2">DUF1501 domain-containing protein</fullName>
    </submittedName>
</protein>
<dbReference type="Proteomes" id="UP000285575">
    <property type="component" value="Unassembled WGS sequence"/>
</dbReference>
<evidence type="ECO:0000313" key="3">
    <source>
        <dbReference type="Proteomes" id="UP000285575"/>
    </source>
</evidence>
<accession>A0A437RT23</accession>
<dbReference type="PANTHER" id="PTHR43737">
    <property type="entry name" value="BLL7424 PROTEIN"/>
    <property type="match status" value="1"/>
</dbReference>
<sequence length="503" mass="52452">MGLLAGAGAPTALSLLAAGSASAQTAPDYKAIVCLFLFGGNDSFNMVLPTDAASWQAYSTTRNQAPDSIALLAPGVVPNAGAAVGSPARLGGVLPLNPLNANGLNTGRTLALHPLMGGVQQLFDTDRRLAIVPNVGPLIRPTTKAQYGQSTHPKPASLFSHNDQQNTWQALAAEGATRGWGGRMGDALASMNSRTVFTSISASGNAVWLAGQTVQQYQVSTNGAIRMGADSNGRVYGSAEVATALQRIAATSRGTHVFERDLAGIGQRSIDAETTLRTALRAPSEPAFGTAPATGAYNAGNDPKLRYLNPLTGQQTANGLAQQLQVVARMIDAGISGATGVRRQVFFVSLGGFDTHDLQNRNHADLMARLSQALSYFDGALGALNARSNVTLFTASDFGRTFTSNGDGTDHGWGSHHFVMGGAVRGGDVYGRLPTLGVKNSNNNNFDSSTDQLGNGSLLPEVSVDQLGATLGRWFGVSDSTLLEIFPNLSNFDASKRNLGFMA</sequence>
<keyword evidence="1" id="KW-0732">Signal</keyword>
<dbReference type="OrthoDB" id="9779968at2"/>
<proteinExistence type="predicted"/>
<gene>
    <name evidence="2" type="ORF">EOE66_03890</name>
</gene>
<organism evidence="2 3">
    <name type="scientific">Rubrivivax rivuli</name>
    <dbReference type="NCBI Taxonomy" id="1862385"/>
    <lineage>
        <taxon>Bacteria</taxon>
        <taxon>Pseudomonadati</taxon>
        <taxon>Pseudomonadota</taxon>
        <taxon>Betaproteobacteria</taxon>
        <taxon>Burkholderiales</taxon>
        <taxon>Sphaerotilaceae</taxon>
        <taxon>Rubrivivax</taxon>
    </lineage>
</organism>
<dbReference type="AlphaFoldDB" id="A0A437RT23"/>
<dbReference type="Pfam" id="PF07394">
    <property type="entry name" value="DUF1501"/>
    <property type="match status" value="1"/>
</dbReference>
<keyword evidence="3" id="KW-1185">Reference proteome</keyword>